<reference evidence="1" key="1">
    <citation type="submission" date="2022-08" db="EMBL/GenBank/DDBJ databases">
        <title>Genome Sequence of Fusarium decemcellulare.</title>
        <authorList>
            <person name="Buettner E."/>
        </authorList>
    </citation>
    <scope>NUCLEOTIDE SEQUENCE</scope>
    <source>
        <strain evidence="1">Babe19</strain>
    </source>
</reference>
<name>A0ACC1RQN9_9HYPO</name>
<keyword evidence="2" id="KW-1185">Reference proteome</keyword>
<protein>
    <submittedName>
        <fullName evidence="1">Uncharacterized protein</fullName>
    </submittedName>
</protein>
<accession>A0ACC1RQN9</accession>
<dbReference type="EMBL" id="JANRMS010002311">
    <property type="protein sequence ID" value="KAJ3523122.1"/>
    <property type="molecule type" value="Genomic_DNA"/>
</dbReference>
<gene>
    <name evidence="1" type="ORF">NM208_g12572</name>
</gene>
<evidence type="ECO:0000313" key="2">
    <source>
        <dbReference type="Proteomes" id="UP001148629"/>
    </source>
</evidence>
<organism evidence="1 2">
    <name type="scientific">Fusarium decemcellulare</name>
    <dbReference type="NCBI Taxonomy" id="57161"/>
    <lineage>
        <taxon>Eukaryota</taxon>
        <taxon>Fungi</taxon>
        <taxon>Dikarya</taxon>
        <taxon>Ascomycota</taxon>
        <taxon>Pezizomycotina</taxon>
        <taxon>Sordariomycetes</taxon>
        <taxon>Hypocreomycetidae</taxon>
        <taxon>Hypocreales</taxon>
        <taxon>Nectriaceae</taxon>
        <taxon>Fusarium</taxon>
        <taxon>Fusarium decemcellulare species complex</taxon>
    </lineage>
</organism>
<comment type="caution">
    <text evidence="1">The sequence shown here is derived from an EMBL/GenBank/DDBJ whole genome shotgun (WGS) entry which is preliminary data.</text>
</comment>
<dbReference type="Proteomes" id="UP001148629">
    <property type="component" value="Unassembled WGS sequence"/>
</dbReference>
<proteinExistence type="predicted"/>
<evidence type="ECO:0000313" key="1">
    <source>
        <dbReference type="EMBL" id="KAJ3523122.1"/>
    </source>
</evidence>
<sequence length="532" mass="60601">MVFDPLSIIGYVGTAAGLIGFMFATVTRLEKFGRDFGEASKRLKEYNRQMTMVSLHLKTWSRLWCEEFHCTDEDYEYLWGAGPEGYSHIQALLEDIRHEIDAIGILMYGSLAGLEDSQLEGHEQVTHHIWDGLQGKLHSMSKARDKFDPGDHWFRNFFSKLRFASYRSANLEERTQRLQKKVENLKTSSQELFTQTQFWLPGSETVDGDAIRQLNQRRERVAEWCEQLRKFHSLSSTLGEWSLVLTLPHEGSGPKLIDEEAGLCIKFAHQPRALTQPGGRSLVFITVSPPIEALAFRSYKESLSRRETAARVLERSNSLHDLFHSPDYQARHPGKRKSLAHAAIGVVNWTMLLWDMPWTVGICSCRLRFVGMQAPDGSRASRASITDSAEACPKNHTHHISDRPALLMGVSLAELVLKQSITVTVDANRGNEATFYLDRSDRPTDEEPQTSQLQATSEEQLLNLIKPRSTRGYKDAVKYCLLYDKALSQRDHEFRPHDVTIIKERVLNPLVNYLNGLEPVSAQRLALHNRNV</sequence>